<feature type="transmembrane region" description="Helical" evidence="1">
    <location>
        <begin position="12"/>
        <end position="30"/>
    </location>
</feature>
<evidence type="ECO:0000313" key="3">
    <source>
        <dbReference type="Proteomes" id="UP000562124"/>
    </source>
</evidence>
<proteinExistence type="predicted"/>
<dbReference type="EMBL" id="JABCJJ010000008">
    <property type="protein sequence ID" value="NMR20034.1"/>
    <property type="molecule type" value="Genomic_DNA"/>
</dbReference>
<keyword evidence="3" id="KW-1185">Reference proteome</keyword>
<keyword evidence="1" id="KW-1133">Transmembrane helix</keyword>
<dbReference type="RefSeq" id="WP_169324410.1">
    <property type="nucleotide sequence ID" value="NZ_JABCJJ010000008.1"/>
</dbReference>
<name>A0A7Y0LY18_CELFI</name>
<evidence type="ECO:0000313" key="2">
    <source>
        <dbReference type="EMBL" id="NMR20034.1"/>
    </source>
</evidence>
<keyword evidence="1" id="KW-0812">Transmembrane</keyword>
<feature type="transmembrane region" description="Helical" evidence="1">
    <location>
        <begin position="42"/>
        <end position="64"/>
    </location>
</feature>
<organism evidence="2 3">
    <name type="scientific">Cellulomonas fimi</name>
    <dbReference type="NCBI Taxonomy" id="1708"/>
    <lineage>
        <taxon>Bacteria</taxon>
        <taxon>Bacillati</taxon>
        <taxon>Actinomycetota</taxon>
        <taxon>Actinomycetes</taxon>
        <taxon>Micrococcales</taxon>
        <taxon>Cellulomonadaceae</taxon>
        <taxon>Cellulomonas</taxon>
    </lineage>
</organism>
<evidence type="ECO:0000256" key="1">
    <source>
        <dbReference type="SAM" id="Phobius"/>
    </source>
</evidence>
<dbReference type="AlphaFoldDB" id="A0A7Y0LY18"/>
<feature type="transmembrane region" description="Helical" evidence="1">
    <location>
        <begin position="115"/>
        <end position="134"/>
    </location>
</feature>
<keyword evidence="1" id="KW-0472">Membrane</keyword>
<comment type="caution">
    <text evidence="2">The sequence shown here is derived from an EMBL/GenBank/DDBJ whole genome shotgun (WGS) entry which is preliminary data.</text>
</comment>
<protein>
    <submittedName>
        <fullName evidence="2">Uncharacterized protein</fullName>
    </submittedName>
</protein>
<accession>A0A7Y0LY18</accession>
<reference evidence="2 3" key="1">
    <citation type="submission" date="2020-04" db="EMBL/GenBank/DDBJ databases">
        <title>Sequencing and Assembly of C. fimi.</title>
        <authorList>
            <person name="Ramsey A.R."/>
        </authorList>
    </citation>
    <scope>NUCLEOTIDE SEQUENCE [LARGE SCALE GENOMIC DNA]</scope>
    <source>
        <strain evidence="2 3">SB</strain>
    </source>
</reference>
<dbReference type="Proteomes" id="UP000562124">
    <property type="component" value="Unassembled WGS sequence"/>
</dbReference>
<gene>
    <name evidence="2" type="ORF">HIR71_07320</name>
</gene>
<sequence length="163" mass="17097">MAALHGNGVPAQLYVPPAVFVLMWASVNVTRRRRAEDASDEWYGVLAVVASAVTILVWPVAALLGPVTFMALGLLLLGLRGRDVFLGLPAAILLLAPVDVRGAALFSLNPDGSRVALQVAAAIVLVGLGVWVRLRENRRGGDVAAELLEGPEPGGRRPHVVGS</sequence>